<comment type="caution">
    <text evidence="2">The sequence shown here is derived from an EMBL/GenBank/DDBJ whole genome shotgun (WGS) entry which is preliminary data.</text>
</comment>
<dbReference type="Gene3D" id="3.40.50.1820">
    <property type="entry name" value="alpha/beta hydrolase"/>
    <property type="match status" value="2"/>
</dbReference>
<dbReference type="Proteomes" id="UP000701853">
    <property type="component" value="Chromosome 2"/>
</dbReference>
<evidence type="ECO:0008006" key="4">
    <source>
        <dbReference type="Google" id="ProtNLM"/>
    </source>
</evidence>
<sequence length="176" mass="19775">MILERPRHHGKNERLTFHWAVRLVVSMVSAVFDNACRLNGTVNRRLIHFLDYQTPPISTTSVTSTDISINATRNLWIRLYSPSNNQLLPVLIFFHGGGFSFLSPAFAWFTMIGLISIQPFFGGEERSQSEMQLVGSGLLVSVPLTDWCWNAYLPLGSNRDHAAVNVSGERFPALLL</sequence>
<dbReference type="GO" id="GO:0009860">
    <property type="term" value="P:pollen tube growth"/>
    <property type="evidence" value="ECO:0007669"/>
    <property type="project" value="TreeGrafter"/>
</dbReference>
<evidence type="ECO:0000313" key="3">
    <source>
        <dbReference type="Proteomes" id="UP000701853"/>
    </source>
</evidence>
<dbReference type="InterPro" id="IPR029058">
    <property type="entry name" value="AB_hydrolase_fold"/>
</dbReference>
<evidence type="ECO:0000256" key="1">
    <source>
        <dbReference type="SAM" id="Phobius"/>
    </source>
</evidence>
<evidence type="ECO:0000313" key="2">
    <source>
        <dbReference type="EMBL" id="KAG8501695.1"/>
    </source>
</evidence>
<dbReference type="PANTHER" id="PTHR23024:SF609">
    <property type="entry name" value="CARBOXYLESTERASE 18-RELATED"/>
    <property type="match status" value="1"/>
</dbReference>
<dbReference type="AlphaFoldDB" id="A0A8J6DBZ1"/>
<organism evidence="2 3">
    <name type="scientific">Gossypium anomalum</name>
    <dbReference type="NCBI Taxonomy" id="47600"/>
    <lineage>
        <taxon>Eukaryota</taxon>
        <taxon>Viridiplantae</taxon>
        <taxon>Streptophyta</taxon>
        <taxon>Embryophyta</taxon>
        <taxon>Tracheophyta</taxon>
        <taxon>Spermatophyta</taxon>
        <taxon>Magnoliopsida</taxon>
        <taxon>eudicotyledons</taxon>
        <taxon>Gunneridae</taxon>
        <taxon>Pentapetalae</taxon>
        <taxon>rosids</taxon>
        <taxon>malvids</taxon>
        <taxon>Malvales</taxon>
        <taxon>Malvaceae</taxon>
        <taxon>Malvoideae</taxon>
        <taxon>Gossypium</taxon>
    </lineage>
</organism>
<keyword evidence="3" id="KW-1185">Reference proteome</keyword>
<dbReference type="GO" id="GO:0052689">
    <property type="term" value="F:carboxylic ester hydrolase activity"/>
    <property type="evidence" value="ECO:0007669"/>
    <property type="project" value="TreeGrafter"/>
</dbReference>
<dbReference type="InterPro" id="IPR050466">
    <property type="entry name" value="Carboxylest/Gibb_receptor"/>
</dbReference>
<dbReference type="SUPFAM" id="SSF53474">
    <property type="entry name" value="alpha/beta-Hydrolases"/>
    <property type="match status" value="1"/>
</dbReference>
<feature type="transmembrane region" description="Helical" evidence="1">
    <location>
        <begin position="87"/>
        <end position="109"/>
    </location>
</feature>
<protein>
    <recommendedName>
        <fullName evidence="4">Alpha/beta hydrolase fold-3 domain-containing protein</fullName>
    </recommendedName>
</protein>
<keyword evidence="1" id="KW-0472">Membrane</keyword>
<gene>
    <name evidence="2" type="ORF">CXB51_004692</name>
</gene>
<keyword evidence="1" id="KW-1133">Transmembrane helix</keyword>
<dbReference type="OrthoDB" id="408631at2759"/>
<keyword evidence="1" id="KW-0812">Transmembrane</keyword>
<dbReference type="EMBL" id="JAHUZN010000002">
    <property type="protein sequence ID" value="KAG8501695.1"/>
    <property type="molecule type" value="Genomic_DNA"/>
</dbReference>
<proteinExistence type="predicted"/>
<name>A0A8J6DBZ1_9ROSI</name>
<dbReference type="PANTHER" id="PTHR23024">
    <property type="entry name" value="ARYLACETAMIDE DEACETYLASE"/>
    <property type="match status" value="1"/>
</dbReference>
<accession>A0A8J6DBZ1</accession>
<reference evidence="2 3" key="1">
    <citation type="journal article" date="2021" name="bioRxiv">
        <title>The Gossypium anomalum genome as a resource for cotton improvement and evolutionary analysis of hybrid incompatibility.</title>
        <authorList>
            <person name="Grover C.E."/>
            <person name="Yuan D."/>
            <person name="Arick M.A."/>
            <person name="Miller E.R."/>
            <person name="Hu G."/>
            <person name="Peterson D.G."/>
            <person name="Wendel J.F."/>
            <person name="Udall J.A."/>
        </authorList>
    </citation>
    <scope>NUCLEOTIDE SEQUENCE [LARGE SCALE GENOMIC DNA]</scope>
    <source>
        <strain evidence="2">JFW-Udall</strain>
        <tissue evidence="2">Leaf</tissue>
    </source>
</reference>